<dbReference type="AlphaFoldDB" id="H2AWY4"/>
<dbReference type="SUPFAM" id="SSF103473">
    <property type="entry name" value="MFS general substrate transporter"/>
    <property type="match status" value="1"/>
</dbReference>
<feature type="transmembrane region" description="Helical" evidence="4">
    <location>
        <begin position="482"/>
        <end position="503"/>
    </location>
</feature>
<comment type="subcellular location">
    <subcellularLocation>
        <location evidence="1">Membrane</location>
        <topology evidence="1">Multi-pass membrane protein</topology>
    </subcellularLocation>
</comment>
<dbReference type="CDD" id="cd17352">
    <property type="entry name" value="MFS_MCT_SLC16"/>
    <property type="match status" value="1"/>
</dbReference>
<dbReference type="FunCoup" id="H2AWY4">
    <property type="interactions" value="206"/>
</dbReference>
<dbReference type="RefSeq" id="XP_003958019.1">
    <property type="nucleotide sequence ID" value="XM_003957970.1"/>
</dbReference>
<feature type="transmembrane region" description="Helical" evidence="4">
    <location>
        <begin position="361"/>
        <end position="379"/>
    </location>
</feature>
<proteinExistence type="inferred from homology"/>
<feature type="compositionally biased region" description="Basic and acidic residues" evidence="3">
    <location>
        <begin position="37"/>
        <end position="64"/>
    </location>
</feature>
<feature type="compositionally biased region" description="Polar residues" evidence="3">
    <location>
        <begin position="22"/>
        <end position="36"/>
    </location>
</feature>
<keyword evidence="4" id="KW-0472">Membrane</keyword>
<sequence length="515" mass="56714">MVGEQLANELPIGIERRKSAKSDTVNSRTISKARSYTRSEDQTERTMSDRRNNAELDRSCRSFDNESLASSSSEEEDSEEVKSYNEEEDEFPEGGLEAWLVTLGCFCGLIPVFGVDNITSVFEEYLEEHQLSGFSPSSIGWIFSIFNFVCFASGIFSGTYFDRNGFKKIVGLGAIIHAAGLFAMANSTKYWHFILSYSIVCAFGNGIALSPLVSCPAHYFKERRGLATACATIGGSIGGGILPLILRKMFSMTSKSNPYYGFVWGIRTLAFINLFLLSMAVVLGKERLPHTKDGPVEPTIKQRMKHIYDVYLIGSFDAKGLLDPVFFFCVAAAVLSEVSLSSVTTYFSSYARTRGVSQEDSYNLIMVLNFCGIPGRWIPGRLSDSFGRFNVAIVTIVMLSILMLVSWLPFGNDLTSLYVIAALYGFFSGSIFSLIPVCIGQVSKTSEFGKRYSTGYFIVALTTLYAVPIAGAIIGGGSHQEYQHYIVYCAVASLAGAACYAVSRHLVVGFTWKYF</sequence>
<evidence type="ECO:0000313" key="6">
    <source>
        <dbReference type="EMBL" id="CCF58884.1"/>
    </source>
</evidence>
<dbReference type="InterPro" id="IPR036259">
    <property type="entry name" value="MFS_trans_sf"/>
</dbReference>
<feature type="region of interest" description="Disordered" evidence="3">
    <location>
        <begin position="1"/>
        <end position="87"/>
    </location>
</feature>
<keyword evidence="4" id="KW-1133">Transmembrane helix</keyword>
<keyword evidence="7" id="KW-1185">Reference proteome</keyword>
<feature type="transmembrane region" description="Helical" evidence="4">
    <location>
        <begin position="169"/>
        <end position="185"/>
    </location>
</feature>
<evidence type="ECO:0000256" key="1">
    <source>
        <dbReference type="ARBA" id="ARBA00004141"/>
    </source>
</evidence>
<dbReference type="eggNOG" id="KOG2504">
    <property type="taxonomic scope" value="Eukaryota"/>
</dbReference>
<reference evidence="6 7" key="1">
    <citation type="journal article" date="2011" name="Proc. Natl. Acad. Sci. U.S.A.">
        <title>Evolutionary erosion of yeast sex chromosomes by mating-type switching accidents.</title>
        <authorList>
            <person name="Gordon J.L."/>
            <person name="Armisen D."/>
            <person name="Proux-Wera E."/>
            <person name="Oheigeartaigh S.S."/>
            <person name="Byrne K.P."/>
            <person name="Wolfe K.H."/>
        </authorList>
    </citation>
    <scope>NUCLEOTIDE SEQUENCE [LARGE SCALE GENOMIC DNA]</scope>
    <source>
        <strain evidence="7">ATCC 22294 / BCRC 22015 / CBS 2517 / CECT 1963 / NBRC 1671 / NRRL Y-8276</strain>
    </source>
</reference>
<dbReference type="GeneID" id="13884352"/>
<dbReference type="Pfam" id="PF07690">
    <property type="entry name" value="MFS_1"/>
    <property type="match status" value="1"/>
</dbReference>
<evidence type="ECO:0000256" key="4">
    <source>
        <dbReference type="SAM" id="Phobius"/>
    </source>
</evidence>
<dbReference type="PANTHER" id="PTHR11360:SF177">
    <property type="entry name" value="RIBOFLAVIN TRANSPORTER MCH5"/>
    <property type="match status" value="1"/>
</dbReference>
<evidence type="ECO:0000256" key="2">
    <source>
        <dbReference type="ARBA" id="ARBA00006727"/>
    </source>
</evidence>
<name>H2AWY4_KAZAF</name>
<dbReference type="GO" id="GO:0022857">
    <property type="term" value="F:transmembrane transporter activity"/>
    <property type="evidence" value="ECO:0007669"/>
    <property type="project" value="InterPro"/>
</dbReference>
<dbReference type="InterPro" id="IPR020846">
    <property type="entry name" value="MFS_dom"/>
</dbReference>
<dbReference type="InterPro" id="IPR050327">
    <property type="entry name" value="Proton-linked_MCT"/>
</dbReference>
<feature type="transmembrane region" description="Helical" evidence="4">
    <location>
        <begin position="391"/>
        <end position="410"/>
    </location>
</feature>
<dbReference type="Proteomes" id="UP000005220">
    <property type="component" value="Chromosome 6"/>
</dbReference>
<dbReference type="EMBL" id="HE650826">
    <property type="protein sequence ID" value="CCF58884.1"/>
    <property type="molecule type" value="Genomic_DNA"/>
</dbReference>
<feature type="transmembrane region" description="Helical" evidence="4">
    <location>
        <begin position="325"/>
        <end position="349"/>
    </location>
</feature>
<feature type="transmembrane region" description="Helical" evidence="4">
    <location>
        <begin position="416"/>
        <end position="442"/>
    </location>
</feature>
<feature type="transmembrane region" description="Helical" evidence="4">
    <location>
        <begin position="454"/>
        <end position="476"/>
    </location>
</feature>
<feature type="transmembrane region" description="Helical" evidence="4">
    <location>
        <begin position="138"/>
        <end position="157"/>
    </location>
</feature>
<dbReference type="KEGG" id="kaf:KAFR_0F02880"/>
<evidence type="ECO:0000313" key="7">
    <source>
        <dbReference type="Proteomes" id="UP000005220"/>
    </source>
</evidence>
<comment type="similarity">
    <text evidence="2">Belongs to the major facilitator superfamily. Monocarboxylate porter (TC 2.A.1.13) family.</text>
</comment>
<feature type="domain" description="Major facilitator superfamily (MFS) profile" evidence="5">
    <location>
        <begin position="100"/>
        <end position="515"/>
    </location>
</feature>
<protein>
    <recommendedName>
        <fullName evidence="5">Major facilitator superfamily (MFS) profile domain-containing protein</fullName>
    </recommendedName>
</protein>
<dbReference type="InParanoid" id="H2AWY4"/>
<dbReference type="GO" id="GO:0032218">
    <property type="term" value="P:riboflavin transport"/>
    <property type="evidence" value="ECO:0007669"/>
    <property type="project" value="TreeGrafter"/>
</dbReference>
<dbReference type="PANTHER" id="PTHR11360">
    <property type="entry name" value="MONOCARBOXYLATE TRANSPORTER"/>
    <property type="match status" value="1"/>
</dbReference>
<dbReference type="Gene3D" id="1.20.1250.20">
    <property type="entry name" value="MFS general substrate transporter like domains"/>
    <property type="match status" value="2"/>
</dbReference>
<accession>H2AWY4</accession>
<evidence type="ECO:0000259" key="5">
    <source>
        <dbReference type="PROSITE" id="PS50850"/>
    </source>
</evidence>
<organism evidence="6 7">
    <name type="scientific">Kazachstania africana (strain ATCC 22294 / BCRC 22015 / CBS 2517 / CECT 1963 / NBRC 1671 / NRRL Y-8276)</name>
    <name type="common">Yeast</name>
    <name type="synonym">Kluyveromyces africanus</name>
    <dbReference type="NCBI Taxonomy" id="1071382"/>
    <lineage>
        <taxon>Eukaryota</taxon>
        <taxon>Fungi</taxon>
        <taxon>Dikarya</taxon>
        <taxon>Ascomycota</taxon>
        <taxon>Saccharomycotina</taxon>
        <taxon>Saccharomycetes</taxon>
        <taxon>Saccharomycetales</taxon>
        <taxon>Saccharomycetaceae</taxon>
        <taxon>Kazachstania</taxon>
    </lineage>
</organism>
<dbReference type="GO" id="GO:0016020">
    <property type="term" value="C:membrane"/>
    <property type="evidence" value="ECO:0007669"/>
    <property type="project" value="UniProtKB-SubCell"/>
</dbReference>
<feature type="transmembrane region" description="Helical" evidence="4">
    <location>
        <begin position="258"/>
        <end position="283"/>
    </location>
</feature>
<feature type="transmembrane region" description="Helical" evidence="4">
    <location>
        <begin position="191"/>
        <end position="213"/>
    </location>
</feature>
<dbReference type="OrthoDB" id="6509908at2759"/>
<dbReference type="InterPro" id="IPR011701">
    <property type="entry name" value="MFS"/>
</dbReference>
<feature type="transmembrane region" description="Helical" evidence="4">
    <location>
        <begin position="225"/>
        <end position="246"/>
    </location>
</feature>
<evidence type="ECO:0000256" key="3">
    <source>
        <dbReference type="SAM" id="MobiDB-lite"/>
    </source>
</evidence>
<gene>
    <name evidence="6" type="primary">KAFR0F02880</name>
    <name evidence="6" type="ORF">KAFR_0F02880</name>
</gene>
<dbReference type="PROSITE" id="PS50850">
    <property type="entry name" value="MFS"/>
    <property type="match status" value="1"/>
</dbReference>
<dbReference type="HOGENOM" id="CLU_001265_1_0_1"/>
<keyword evidence="4" id="KW-0812">Transmembrane</keyword>